<protein>
    <recommendedName>
        <fullName evidence="2">CSN8/PSMD8/EIF3K domain-containing protein</fullName>
    </recommendedName>
</protein>
<dbReference type="EMBL" id="CAJJDM010000102">
    <property type="protein sequence ID" value="CAD8095614.1"/>
    <property type="molecule type" value="Genomic_DNA"/>
</dbReference>
<keyword evidence="4" id="KW-1185">Reference proteome</keyword>
<evidence type="ECO:0000259" key="2">
    <source>
        <dbReference type="Pfam" id="PF10075"/>
    </source>
</evidence>
<dbReference type="GO" id="GO:0008541">
    <property type="term" value="C:proteasome regulatory particle, lid subcomplex"/>
    <property type="evidence" value="ECO:0007669"/>
    <property type="project" value="TreeGrafter"/>
</dbReference>
<dbReference type="OMA" id="LESAYMH"/>
<evidence type="ECO:0000313" key="3">
    <source>
        <dbReference type="EMBL" id="CAD8095614.1"/>
    </source>
</evidence>
<evidence type="ECO:0000313" key="4">
    <source>
        <dbReference type="Proteomes" id="UP000688137"/>
    </source>
</evidence>
<organism evidence="3 4">
    <name type="scientific">Paramecium primaurelia</name>
    <dbReference type="NCBI Taxonomy" id="5886"/>
    <lineage>
        <taxon>Eukaryota</taxon>
        <taxon>Sar</taxon>
        <taxon>Alveolata</taxon>
        <taxon>Ciliophora</taxon>
        <taxon>Intramacronucleata</taxon>
        <taxon>Oligohymenophorea</taxon>
        <taxon>Peniculida</taxon>
        <taxon>Parameciidae</taxon>
        <taxon>Paramecium</taxon>
    </lineage>
</organism>
<dbReference type="GO" id="GO:0005829">
    <property type="term" value="C:cytosol"/>
    <property type="evidence" value="ECO:0007669"/>
    <property type="project" value="TreeGrafter"/>
</dbReference>
<dbReference type="GO" id="GO:0005634">
    <property type="term" value="C:nucleus"/>
    <property type="evidence" value="ECO:0007669"/>
    <property type="project" value="TreeGrafter"/>
</dbReference>
<keyword evidence="1" id="KW-0647">Proteasome</keyword>
<dbReference type="Pfam" id="PF10075">
    <property type="entry name" value="CSN8_PSD8_EIF3K"/>
    <property type="match status" value="1"/>
</dbReference>
<dbReference type="AlphaFoldDB" id="A0A8S1P2C9"/>
<dbReference type="InterPro" id="IPR033464">
    <property type="entry name" value="CSN8_PSD8_EIF3K"/>
</dbReference>
<reference evidence="3" key="1">
    <citation type="submission" date="2021-01" db="EMBL/GenBank/DDBJ databases">
        <authorList>
            <consortium name="Genoscope - CEA"/>
            <person name="William W."/>
        </authorList>
    </citation>
    <scope>NUCLEOTIDE SEQUENCE</scope>
</reference>
<feature type="domain" description="CSN8/PSMD8/EIF3K" evidence="2">
    <location>
        <begin position="88"/>
        <end position="216"/>
    </location>
</feature>
<accession>A0A8S1P2C9</accession>
<dbReference type="Proteomes" id="UP000688137">
    <property type="component" value="Unassembled WGS sequence"/>
</dbReference>
<dbReference type="GO" id="GO:0043161">
    <property type="term" value="P:proteasome-mediated ubiquitin-dependent protein catabolic process"/>
    <property type="evidence" value="ECO:0007669"/>
    <property type="project" value="TreeGrafter"/>
</dbReference>
<proteinExistence type="predicted"/>
<sequence>MEQKLQLLSSSIQVDPSNPQIPQNLKHLKLEIFNELAVNKLGTEKLALHFCELEVTYLLISRQIENFELAIERLMKFYNQGLESKDRAHYTGIYLIYLLSFNKFAQYYSQIELLPKETFSNPFVHFVLQLEYKLSIGSYSDLLGDYHPTGIENVFLERIMDTIRLQTALSANASYKQLSIENAIKLFNVKSVQELQQFAQKQNFKWKFNNHHVYFDNVQNVENPLNSEFLITNSLRYVHEFDKII</sequence>
<evidence type="ECO:0000256" key="1">
    <source>
        <dbReference type="ARBA" id="ARBA00022942"/>
    </source>
</evidence>
<dbReference type="PANTHER" id="PTHR12387:SF0">
    <property type="entry name" value="26S PROTEASOME NON-ATPASE REGULATORY SUBUNIT 8"/>
    <property type="match status" value="1"/>
</dbReference>
<dbReference type="InterPro" id="IPR006746">
    <property type="entry name" value="26S_Psome_Rpn12"/>
</dbReference>
<name>A0A8S1P2C9_PARPR</name>
<dbReference type="PANTHER" id="PTHR12387">
    <property type="entry name" value="26S PROTEASOME NON-ATPASE REGULATORY SUBUNIT 8"/>
    <property type="match status" value="1"/>
</dbReference>
<gene>
    <name evidence="3" type="ORF">PPRIM_AZ9-3.1.T0990065</name>
</gene>
<comment type="caution">
    <text evidence="3">The sequence shown here is derived from an EMBL/GenBank/DDBJ whole genome shotgun (WGS) entry which is preliminary data.</text>
</comment>